<dbReference type="NCBIfam" id="TIGR00841">
    <property type="entry name" value="bass"/>
    <property type="match status" value="1"/>
</dbReference>
<dbReference type="GO" id="GO:0008508">
    <property type="term" value="F:bile acid:sodium symporter activity"/>
    <property type="evidence" value="ECO:0007669"/>
    <property type="project" value="TreeGrafter"/>
</dbReference>
<dbReference type="Ensembl" id="ENSVURT00010031784.1">
    <property type="protein sequence ID" value="ENSVURP00010027895.1"/>
    <property type="gene ID" value="ENSVURG00010021352.1"/>
</dbReference>
<dbReference type="RefSeq" id="XP_027709230.1">
    <property type="nucleotide sequence ID" value="XM_027853429.1"/>
</dbReference>
<dbReference type="OrthoDB" id="203097at2759"/>
<keyword evidence="6 14" id="KW-1133">Transmembrane helix</keyword>
<keyword evidence="11" id="KW-0325">Glycoprotein</keyword>
<dbReference type="GeneTree" id="ENSGT00950000182808"/>
<comment type="similarity">
    <text evidence="2">Belongs to the bile acid:sodium symporter (BASS) (TC 2.A.28) family.</text>
</comment>
<evidence type="ECO:0000256" key="7">
    <source>
        <dbReference type="ARBA" id="ARBA00023053"/>
    </source>
</evidence>
<evidence type="ECO:0000313" key="15">
    <source>
        <dbReference type="Ensembl" id="ENSVURP00010027895.1"/>
    </source>
</evidence>
<name>A0A4X2M2R6_VOMUR</name>
<evidence type="ECO:0000256" key="2">
    <source>
        <dbReference type="ARBA" id="ARBA00006528"/>
    </source>
</evidence>
<dbReference type="STRING" id="29139.ENSVURP00010027895"/>
<evidence type="ECO:0000256" key="3">
    <source>
        <dbReference type="ARBA" id="ARBA00022448"/>
    </source>
</evidence>
<feature type="transmembrane region" description="Helical" evidence="14">
    <location>
        <begin position="126"/>
        <end position="147"/>
    </location>
</feature>
<protein>
    <submittedName>
        <fullName evidence="15">Solute carrier family 10 member 6</fullName>
    </submittedName>
</protein>
<dbReference type="AlphaFoldDB" id="A0A4X2M2R6"/>
<dbReference type="InterPro" id="IPR002657">
    <property type="entry name" value="BilAc:Na_symport/Acr3"/>
</dbReference>
<feature type="transmembrane region" description="Helical" evidence="14">
    <location>
        <begin position="159"/>
        <end position="183"/>
    </location>
</feature>
<feature type="transmembrane region" description="Helical" evidence="14">
    <location>
        <begin position="227"/>
        <end position="247"/>
    </location>
</feature>
<dbReference type="Pfam" id="PF01758">
    <property type="entry name" value="SBF"/>
    <property type="match status" value="1"/>
</dbReference>
<reference evidence="15" key="3">
    <citation type="submission" date="2025-09" db="UniProtKB">
        <authorList>
            <consortium name="Ensembl"/>
        </authorList>
    </citation>
    <scope>IDENTIFICATION</scope>
</reference>
<dbReference type="InterPro" id="IPR038770">
    <property type="entry name" value="Na+/solute_symporter_sf"/>
</dbReference>
<keyword evidence="3" id="KW-0813">Transport</keyword>
<keyword evidence="10 14" id="KW-0472">Membrane</keyword>
<feature type="transmembrane region" description="Helical" evidence="14">
    <location>
        <begin position="64"/>
        <end position="87"/>
    </location>
</feature>
<accession>A0A4X2M2R6</accession>
<evidence type="ECO:0000256" key="4">
    <source>
        <dbReference type="ARBA" id="ARBA00022692"/>
    </source>
</evidence>
<dbReference type="PANTHER" id="PTHR10361">
    <property type="entry name" value="SODIUM-BILE ACID COTRANSPORTER"/>
    <property type="match status" value="1"/>
</dbReference>
<dbReference type="CTD" id="345274"/>
<proteinExistence type="inferred from homology"/>
<evidence type="ECO:0000256" key="1">
    <source>
        <dbReference type="ARBA" id="ARBA00004141"/>
    </source>
</evidence>
<keyword evidence="16" id="KW-1185">Reference proteome</keyword>
<reference evidence="15" key="2">
    <citation type="submission" date="2025-08" db="UniProtKB">
        <authorList>
            <consortium name="Ensembl"/>
        </authorList>
    </citation>
    <scope>IDENTIFICATION</scope>
</reference>
<dbReference type="OMA" id="CLYLYTW"/>
<dbReference type="InterPro" id="IPR004710">
    <property type="entry name" value="Bilac:Na_transpt"/>
</dbReference>
<keyword evidence="4 14" id="KW-0812">Transmembrane</keyword>
<dbReference type="FunFam" id="1.20.1530.20:FF:000010">
    <property type="entry name" value="Solute carrier family 10 member 6"/>
    <property type="match status" value="1"/>
</dbReference>
<evidence type="ECO:0000256" key="8">
    <source>
        <dbReference type="ARBA" id="ARBA00023055"/>
    </source>
</evidence>
<keyword evidence="5" id="KW-0769">Symport</keyword>
<feature type="region of interest" description="Disordered" evidence="13">
    <location>
        <begin position="335"/>
        <end position="354"/>
    </location>
</feature>
<keyword evidence="9" id="KW-0406">Ion transport</keyword>
<evidence type="ECO:0000256" key="6">
    <source>
        <dbReference type="ARBA" id="ARBA00022989"/>
    </source>
</evidence>
<sequence length="354" mass="39178">MENCSGTLACPYNLTEEELKRGLDNYGSLKLIFSVVLAVMMILVMFSLGCTMDIKKLRSHIRRPWGIAVGLLCQYGLMPLIAYLLAISFSLPPVQAVTVLIMGCSPGGTFSNLFTYWADGDIDLSISMTTCSSITAVGMMPLCLYLYTRSWDFGQTLTVPYHTIGITLLSLLVPVAFGIFVNFKWPKQSKIILRVGSTVGVLLLVVVVVAGGILIKGSWNVDSPLLLISFTFPLMGHVFGFLLALLAHQPWKRCRTISIETGTQNIQLCSAMLQLSFNSEQMAQVFTFPLSYGLFQVLNAFFIISVHQTYKRLCKKKPEEKDLDCNEVSELKETATGSEATSFLERDEEASVNL</sequence>
<dbReference type="Proteomes" id="UP000314987">
    <property type="component" value="Unassembled WGS sequence"/>
</dbReference>
<evidence type="ECO:0000313" key="16">
    <source>
        <dbReference type="Proteomes" id="UP000314987"/>
    </source>
</evidence>
<keyword evidence="7" id="KW-0915">Sodium</keyword>
<evidence type="ECO:0000256" key="9">
    <source>
        <dbReference type="ARBA" id="ARBA00023065"/>
    </source>
</evidence>
<feature type="transmembrane region" description="Helical" evidence="14">
    <location>
        <begin position="31"/>
        <end position="52"/>
    </location>
</feature>
<dbReference type="PANTHER" id="PTHR10361:SF55">
    <property type="entry name" value="SODIUM-DEPENDENT ORGANIC ANION TRANSPORTER"/>
    <property type="match status" value="1"/>
</dbReference>
<feature type="transmembrane region" description="Helical" evidence="14">
    <location>
        <begin position="195"/>
        <end position="215"/>
    </location>
</feature>
<gene>
    <name evidence="15" type="primary">SLC10A6</name>
</gene>
<evidence type="ECO:0000256" key="5">
    <source>
        <dbReference type="ARBA" id="ARBA00022847"/>
    </source>
</evidence>
<organism evidence="15 16">
    <name type="scientific">Vombatus ursinus</name>
    <name type="common">Common wombat</name>
    <dbReference type="NCBI Taxonomy" id="29139"/>
    <lineage>
        <taxon>Eukaryota</taxon>
        <taxon>Metazoa</taxon>
        <taxon>Chordata</taxon>
        <taxon>Craniata</taxon>
        <taxon>Vertebrata</taxon>
        <taxon>Euteleostomi</taxon>
        <taxon>Mammalia</taxon>
        <taxon>Metatheria</taxon>
        <taxon>Diprotodontia</taxon>
        <taxon>Vombatidae</taxon>
        <taxon>Vombatus</taxon>
    </lineage>
</organism>
<reference evidence="16" key="1">
    <citation type="submission" date="2018-12" db="EMBL/GenBank/DDBJ databases">
        <authorList>
            <person name="Yazar S."/>
        </authorList>
    </citation>
    <scope>NUCLEOTIDE SEQUENCE [LARGE SCALE GENOMIC DNA]</scope>
</reference>
<keyword evidence="8" id="KW-0445">Lipid transport</keyword>
<evidence type="ECO:0000256" key="14">
    <source>
        <dbReference type="SAM" id="Phobius"/>
    </source>
</evidence>
<keyword evidence="12" id="KW-0739">Sodium transport</keyword>
<evidence type="ECO:0000256" key="13">
    <source>
        <dbReference type="SAM" id="MobiDB-lite"/>
    </source>
</evidence>
<dbReference type="Gene3D" id="1.20.1530.20">
    <property type="match status" value="1"/>
</dbReference>
<evidence type="ECO:0000256" key="11">
    <source>
        <dbReference type="ARBA" id="ARBA00023180"/>
    </source>
</evidence>
<dbReference type="GO" id="GO:0016020">
    <property type="term" value="C:membrane"/>
    <property type="evidence" value="ECO:0007669"/>
    <property type="project" value="UniProtKB-SubCell"/>
</dbReference>
<evidence type="ECO:0000256" key="12">
    <source>
        <dbReference type="ARBA" id="ARBA00023201"/>
    </source>
</evidence>
<comment type="subcellular location">
    <subcellularLocation>
        <location evidence="1">Membrane</location>
        <topology evidence="1">Multi-pass membrane protein</topology>
    </subcellularLocation>
</comment>
<evidence type="ECO:0000256" key="10">
    <source>
        <dbReference type="ARBA" id="ARBA00023136"/>
    </source>
</evidence>
<dbReference type="GeneID" id="114036751"/>